<dbReference type="EMBL" id="CP020477">
    <property type="protein sequence ID" value="ARM76157.1"/>
    <property type="molecule type" value="Genomic_DNA"/>
</dbReference>
<protein>
    <submittedName>
        <fullName evidence="1">Uncharacterized protein</fullName>
    </submittedName>
</protein>
<organism evidence="1 2">
    <name type="scientific">Acidianus manzaensis</name>
    <dbReference type="NCBI Taxonomy" id="282676"/>
    <lineage>
        <taxon>Archaea</taxon>
        <taxon>Thermoproteota</taxon>
        <taxon>Thermoprotei</taxon>
        <taxon>Sulfolobales</taxon>
        <taxon>Sulfolobaceae</taxon>
        <taxon>Acidianus</taxon>
    </lineage>
</organism>
<dbReference type="KEGG" id="aman:B6F84_09085"/>
<sequence length="371" mass="43047">MKPLYILDSLGYLKLRRNIAWNLYFKISREYSDEIRSIYFVIYEISAIVREMNFRNINMNFALPSILDNINTSMKLSWKNNTLSIKDPLNVELELNLYELIKSLIGNNFDPEIISQKREVKNQLDLYKFSNVKGLTLIASFSFENNKLKMNLNLNYYIPDKGFNREISAEELNKVLRVTAKEVNEKSIDTHSSLEEFMIDVIESLIEPILYDIKENISNKVGFKEITYIPSGRPFILNAEESALNTEEIAQLFTDPCQMAINRIRSGKSSFTENYGLDKLKNSNGIMTYEDTPLINKDKYIRSISALILELNSVKDTSLIIIENPDEYTIKENYPLILNILKKIMEKGNKILIITYNSEFLEKLKDIGCNI</sequence>
<accession>A0A1W6K0Y5</accession>
<keyword evidence="2" id="KW-1185">Reference proteome</keyword>
<evidence type="ECO:0000313" key="1">
    <source>
        <dbReference type="EMBL" id="ARM76157.1"/>
    </source>
</evidence>
<gene>
    <name evidence="1" type="ORF">B6F84_09085</name>
</gene>
<evidence type="ECO:0000313" key="2">
    <source>
        <dbReference type="Proteomes" id="UP000193404"/>
    </source>
</evidence>
<reference evidence="1 2" key="1">
    <citation type="submission" date="2017-03" db="EMBL/GenBank/DDBJ databases">
        <title>Sulfur activation and transportation mechanism of thermophilic Archaea Acidianus manzaensis YN-25.</title>
        <authorList>
            <person name="Ma Y."/>
            <person name="Yang Y."/>
            <person name="Xia J."/>
        </authorList>
    </citation>
    <scope>NUCLEOTIDE SEQUENCE [LARGE SCALE GENOMIC DNA]</scope>
    <source>
        <strain evidence="1 2">YN-25</strain>
    </source>
</reference>
<dbReference type="AlphaFoldDB" id="A0A1W6K0Y5"/>
<proteinExistence type="predicted"/>
<dbReference type="Proteomes" id="UP000193404">
    <property type="component" value="Chromosome"/>
</dbReference>
<name>A0A1W6K0Y5_9CREN</name>